<dbReference type="NCBIfam" id="TIGR00231">
    <property type="entry name" value="small_GTP"/>
    <property type="match status" value="2"/>
</dbReference>
<dbReference type="InterPro" id="IPR016484">
    <property type="entry name" value="GTPase_Der"/>
</dbReference>
<feature type="compositionally biased region" description="Low complexity" evidence="11">
    <location>
        <begin position="498"/>
        <end position="508"/>
    </location>
</feature>
<dbReference type="InterPro" id="IPR005225">
    <property type="entry name" value="Small_GTP-bd"/>
</dbReference>
<evidence type="ECO:0000259" key="12">
    <source>
        <dbReference type="PROSITE" id="PS51712"/>
    </source>
</evidence>
<dbReference type="PANTHER" id="PTHR43834:SF6">
    <property type="entry name" value="GTPASE DER"/>
    <property type="match status" value="1"/>
</dbReference>
<name>A0A975IVJ1_9CAUL</name>
<dbReference type="SUPFAM" id="SSF52540">
    <property type="entry name" value="P-loop containing nucleoside triphosphate hydrolases"/>
    <property type="match status" value="2"/>
</dbReference>
<dbReference type="InterPro" id="IPR032859">
    <property type="entry name" value="KH_dom-like"/>
</dbReference>
<evidence type="ECO:0000256" key="1">
    <source>
        <dbReference type="ARBA" id="ARBA00008279"/>
    </source>
</evidence>
<dbReference type="GO" id="GO:0005525">
    <property type="term" value="F:GTP binding"/>
    <property type="evidence" value="ECO:0007669"/>
    <property type="project" value="UniProtKB-UniRule"/>
</dbReference>
<dbReference type="Pfam" id="PF14714">
    <property type="entry name" value="KH_dom-like"/>
    <property type="match status" value="1"/>
</dbReference>
<dbReference type="PROSITE" id="PS51712">
    <property type="entry name" value="G_ENGA"/>
    <property type="match status" value="2"/>
</dbReference>
<evidence type="ECO:0000256" key="7">
    <source>
        <dbReference type="ARBA" id="ARBA00032345"/>
    </source>
</evidence>
<dbReference type="RefSeq" id="WP_211938880.1">
    <property type="nucleotide sequence ID" value="NZ_CP073078.1"/>
</dbReference>
<organism evidence="13 14">
    <name type="scientific">Phenylobacterium montanum</name>
    <dbReference type="NCBI Taxonomy" id="2823693"/>
    <lineage>
        <taxon>Bacteria</taxon>
        <taxon>Pseudomonadati</taxon>
        <taxon>Pseudomonadota</taxon>
        <taxon>Alphaproteobacteria</taxon>
        <taxon>Caulobacterales</taxon>
        <taxon>Caulobacteraceae</taxon>
        <taxon>Phenylobacterium</taxon>
    </lineage>
</organism>
<dbReference type="PRINTS" id="PR00326">
    <property type="entry name" value="GTP1OBG"/>
</dbReference>
<comment type="similarity">
    <text evidence="1 8 9 10">Belongs to the TRAFAC class TrmE-Era-EngA-EngB-Septin-like GTPase superfamily. EngA (Der) GTPase family.</text>
</comment>
<keyword evidence="5 8" id="KW-0547">Nucleotide-binding</keyword>
<dbReference type="HAMAP" id="MF_00195">
    <property type="entry name" value="GTPase_Der"/>
    <property type="match status" value="1"/>
</dbReference>
<evidence type="ECO:0000256" key="2">
    <source>
        <dbReference type="ARBA" id="ARBA00020953"/>
    </source>
</evidence>
<dbReference type="EMBL" id="CP073078">
    <property type="protein sequence ID" value="QUD88830.1"/>
    <property type="molecule type" value="Genomic_DNA"/>
</dbReference>
<feature type="domain" description="EngA-type G" evidence="12">
    <location>
        <begin position="3"/>
        <end position="167"/>
    </location>
</feature>
<comment type="subunit">
    <text evidence="8">Associates with the 50S ribosomal subunit.</text>
</comment>
<evidence type="ECO:0000256" key="8">
    <source>
        <dbReference type="HAMAP-Rule" id="MF_00195"/>
    </source>
</evidence>
<dbReference type="GO" id="GO:0042254">
    <property type="term" value="P:ribosome biogenesis"/>
    <property type="evidence" value="ECO:0007669"/>
    <property type="project" value="UniProtKB-KW"/>
</dbReference>
<dbReference type="KEGG" id="caul:KCG34_02770"/>
<feature type="compositionally biased region" description="Low complexity" evidence="11">
    <location>
        <begin position="473"/>
        <end position="484"/>
    </location>
</feature>
<evidence type="ECO:0000313" key="13">
    <source>
        <dbReference type="EMBL" id="QUD88830.1"/>
    </source>
</evidence>
<dbReference type="Proteomes" id="UP000676409">
    <property type="component" value="Chromosome"/>
</dbReference>
<gene>
    <name evidence="8 13" type="primary">der</name>
    <name evidence="13" type="ORF">KCG34_02770</name>
</gene>
<proteinExistence type="inferred from homology"/>
<dbReference type="CDD" id="cd01894">
    <property type="entry name" value="EngA1"/>
    <property type="match status" value="1"/>
</dbReference>
<dbReference type="PANTHER" id="PTHR43834">
    <property type="entry name" value="GTPASE DER"/>
    <property type="match status" value="1"/>
</dbReference>
<dbReference type="CDD" id="cd01895">
    <property type="entry name" value="EngA2"/>
    <property type="match status" value="1"/>
</dbReference>
<dbReference type="Gene3D" id="3.40.50.300">
    <property type="entry name" value="P-loop containing nucleotide triphosphate hydrolases"/>
    <property type="match status" value="2"/>
</dbReference>
<keyword evidence="4 10" id="KW-0677">Repeat</keyword>
<comment type="function">
    <text evidence="8 10">GTPase that plays an essential role in the late steps of ribosome biogenesis.</text>
</comment>
<keyword evidence="13" id="KW-0378">Hydrolase</keyword>
<dbReference type="InterPro" id="IPR006073">
    <property type="entry name" value="GTP-bd"/>
</dbReference>
<dbReference type="Gene3D" id="3.30.300.20">
    <property type="match status" value="1"/>
</dbReference>
<dbReference type="AlphaFoldDB" id="A0A975IVJ1"/>
<keyword evidence="6 8" id="KW-0342">GTP-binding</keyword>
<comment type="caution">
    <text evidence="8">Lacks conserved residue(s) required for the propagation of feature annotation.</text>
</comment>
<dbReference type="InterPro" id="IPR015946">
    <property type="entry name" value="KH_dom-like_a/b"/>
</dbReference>
<keyword evidence="3 8" id="KW-0690">Ribosome biogenesis</keyword>
<dbReference type="GO" id="GO:0016787">
    <property type="term" value="F:hydrolase activity"/>
    <property type="evidence" value="ECO:0007669"/>
    <property type="project" value="UniProtKB-KW"/>
</dbReference>
<dbReference type="PIRSF" id="PIRSF006485">
    <property type="entry name" value="GTP-binding_EngA"/>
    <property type="match status" value="1"/>
</dbReference>
<feature type="binding site" evidence="8">
    <location>
        <begin position="56"/>
        <end position="60"/>
    </location>
    <ligand>
        <name>GTP</name>
        <dbReference type="ChEBI" id="CHEBI:37565"/>
        <label>1</label>
    </ligand>
</feature>
<feature type="binding site" evidence="8">
    <location>
        <begin position="185"/>
        <end position="192"/>
    </location>
    <ligand>
        <name>GTP</name>
        <dbReference type="ChEBI" id="CHEBI:37565"/>
        <label>2</label>
    </ligand>
</feature>
<feature type="binding site" evidence="8">
    <location>
        <begin position="9"/>
        <end position="16"/>
    </location>
    <ligand>
        <name>GTP</name>
        <dbReference type="ChEBI" id="CHEBI:37565"/>
        <label>1</label>
    </ligand>
</feature>
<feature type="region of interest" description="Disordered" evidence="11">
    <location>
        <begin position="467"/>
        <end position="531"/>
    </location>
</feature>
<feature type="binding site" evidence="8">
    <location>
        <begin position="119"/>
        <end position="122"/>
    </location>
    <ligand>
        <name>GTP</name>
        <dbReference type="ChEBI" id="CHEBI:37565"/>
        <label>1</label>
    </ligand>
</feature>
<reference evidence="13" key="1">
    <citation type="submission" date="2021-04" db="EMBL/GenBank/DDBJ databases">
        <title>The complete genome sequence of Caulobacter sp. S6.</title>
        <authorList>
            <person name="Tang Y."/>
            <person name="Ouyang W."/>
            <person name="Liu Q."/>
            <person name="Huang B."/>
            <person name="Guo Z."/>
            <person name="Lei P."/>
        </authorList>
    </citation>
    <scope>NUCLEOTIDE SEQUENCE</scope>
    <source>
        <strain evidence="13">S6</strain>
    </source>
</reference>
<evidence type="ECO:0000256" key="10">
    <source>
        <dbReference type="RuleBase" id="RU004481"/>
    </source>
</evidence>
<dbReference type="Pfam" id="PF01926">
    <property type="entry name" value="MMR_HSR1"/>
    <property type="match status" value="2"/>
</dbReference>
<evidence type="ECO:0000256" key="11">
    <source>
        <dbReference type="SAM" id="MobiDB-lite"/>
    </source>
</evidence>
<dbReference type="InterPro" id="IPR027417">
    <property type="entry name" value="P-loop_NTPase"/>
</dbReference>
<dbReference type="InterPro" id="IPR031166">
    <property type="entry name" value="G_ENGA"/>
</dbReference>
<evidence type="ECO:0000256" key="6">
    <source>
        <dbReference type="ARBA" id="ARBA00023134"/>
    </source>
</evidence>
<evidence type="ECO:0000256" key="9">
    <source>
        <dbReference type="PROSITE-ProRule" id="PRU01049"/>
    </source>
</evidence>
<dbReference type="NCBIfam" id="TIGR03594">
    <property type="entry name" value="GTPase_EngA"/>
    <property type="match status" value="1"/>
</dbReference>
<accession>A0A975IVJ1</accession>
<keyword evidence="14" id="KW-1185">Reference proteome</keyword>
<evidence type="ECO:0000256" key="4">
    <source>
        <dbReference type="ARBA" id="ARBA00022737"/>
    </source>
</evidence>
<evidence type="ECO:0000256" key="5">
    <source>
        <dbReference type="ARBA" id="ARBA00022741"/>
    </source>
</evidence>
<dbReference type="FunFam" id="3.40.50.300:FF:000057">
    <property type="entry name" value="GTPase Der"/>
    <property type="match status" value="1"/>
</dbReference>
<feature type="binding site" evidence="8">
    <location>
        <begin position="232"/>
        <end position="236"/>
    </location>
    <ligand>
        <name>GTP</name>
        <dbReference type="ChEBI" id="CHEBI:37565"/>
        <label>2</label>
    </ligand>
</feature>
<dbReference type="FunFam" id="3.30.300.20:FF:000004">
    <property type="entry name" value="GTPase Der"/>
    <property type="match status" value="1"/>
</dbReference>
<evidence type="ECO:0000256" key="3">
    <source>
        <dbReference type="ARBA" id="ARBA00022517"/>
    </source>
</evidence>
<evidence type="ECO:0000313" key="14">
    <source>
        <dbReference type="Proteomes" id="UP000676409"/>
    </source>
</evidence>
<protein>
    <recommendedName>
        <fullName evidence="2 8">GTPase Der</fullName>
    </recommendedName>
    <alternativeName>
        <fullName evidence="7 8">GTP-binding protein EngA</fullName>
    </alternativeName>
</protein>
<sequence length="531" mass="57777">MTLKLAIVGRPNVGKSTLFNRLAGKKLAIVDDRPGVTRDRRYGAGRLGDLDLTLIDTAGFEDVSDESLEARMRAQTEQALDECDLALFVMDAREGLTPLDQVFVELLRKRDKPVIVCANKAEGRAGEAGANEAFALGLGEPIPISAEHGEGMADLYAAILALAPSDLDDIEEDDAGKPINIAIVGRPNAGKSTLVNRLVGEDRLLTGPEAGITRDAIPVDWTWDERKIRLVDTAGLRRKARVQEKLEKLSTHDSIRAITFAEVVILVMDATHPFEIQDLQIADLVEREGRALVFVLAKWDLIEDPQARLKAFIEHAERMLPQVRGAPVVALSAETGRGVERLMPAVLKAHADWSTKIKTRDLNDWLAMAVQRHPPPAVNGRRIKPKYMAQTKARPPTFVLFASRADQLPDSYRRYLINSMRESFDLPGVPIRVTVKSNRNPYAEGEDGAPAARAAPAFVRKAMGERKLEAKAPRSAKPAKPTKASGNPGGSSTGVKLGGKSKASKSAGRPMKTKPAGRPGVRSPRGTPSKR</sequence>
<feature type="domain" description="EngA-type G" evidence="12">
    <location>
        <begin position="179"/>
        <end position="354"/>
    </location>
</feature>